<name>A0A6A6TN14_9PLEO</name>
<feature type="compositionally biased region" description="Low complexity" evidence="1">
    <location>
        <begin position="164"/>
        <end position="176"/>
    </location>
</feature>
<sequence>MRTGLGCEAMRSATALLGEAGPGPDMRPGQAVAAAKEKGTPWAGAVDRQAGGWSGSAHAEEAAGVIGNFWQRKTVVEANECEDLEGILGVDDSNCRGACVSRPLTVVEVEGPGHGRLGWPMGGRQGPRQGSVRAAAPAAASQQPGRAAGTERERAGGGGGGQAGRQCARRQGAARAVPEEPGERRARRRRRRRDTA</sequence>
<organism evidence="2 3">
    <name type="scientific">Lophiostoma macrostomum CBS 122681</name>
    <dbReference type="NCBI Taxonomy" id="1314788"/>
    <lineage>
        <taxon>Eukaryota</taxon>
        <taxon>Fungi</taxon>
        <taxon>Dikarya</taxon>
        <taxon>Ascomycota</taxon>
        <taxon>Pezizomycotina</taxon>
        <taxon>Dothideomycetes</taxon>
        <taxon>Pleosporomycetidae</taxon>
        <taxon>Pleosporales</taxon>
        <taxon>Lophiostomataceae</taxon>
        <taxon>Lophiostoma</taxon>
    </lineage>
</organism>
<gene>
    <name evidence="2" type="ORF">K491DRAFT_77098</name>
</gene>
<feature type="region of interest" description="Disordered" evidence="1">
    <location>
        <begin position="111"/>
        <end position="196"/>
    </location>
</feature>
<keyword evidence="3" id="KW-1185">Reference proteome</keyword>
<dbReference type="AlphaFoldDB" id="A0A6A6TN14"/>
<feature type="compositionally biased region" description="Basic residues" evidence="1">
    <location>
        <begin position="185"/>
        <end position="196"/>
    </location>
</feature>
<evidence type="ECO:0000313" key="2">
    <source>
        <dbReference type="EMBL" id="KAF2660278.1"/>
    </source>
</evidence>
<reference evidence="2" key="1">
    <citation type="journal article" date="2020" name="Stud. Mycol.">
        <title>101 Dothideomycetes genomes: a test case for predicting lifestyles and emergence of pathogens.</title>
        <authorList>
            <person name="Haridas S."/>
            <person name="Albert R."/>
            <person name="Binder M."/>
            <person name="Bloem J."/>
            <person name="Labutti K."/>
            <person name="Salamov A."/>
            <person name="Andreopoulos B."/>
            <person name="Baker S."/>
            <person name="Barry K."/>
            <person name="Bills G."/>
            <person name="Bluhm B."/>
            <person name="Cannon C."/>
            <person name="Castanera R."/>
            <person name="Culley D."/>
            <person name="Daum C."/>
            <person name="Ezra D."/>
            <person name="Gonzalez J."/>
            <person name="Henrissat B."/>
            <person name="Kuo A."/>
            <person name="Liang C."/>
            <person name="Lipzen A."/>
            <person name="Lutzoni F."/>
            <person name="Magnuson J."/>
            <person name="Mondo S."/>
            <person name="Nolan M."/>
            <person name="Ohm R."/>
            <person name="Pangilinan J."/>
            <person name="Park H.-J."/>
            <person name="Ramirez L."/>
            <person name="Alfaro M."/>
            <person name="Sun H."/>
            <person name="Tritt A."/>
            <person name="Yoshinaga Y."/>
            <person name="Zwiers L.-H."/>
            <person name="Turgeon B."/>
            <person name="Goodwin S."/>
            <person name="Spatafora J."/>
            <person name="Crous P."/>
            <person name="Grigoriev I."/>
        </authorList>
    </citation>
    <scope>NUCLEOTIDE SEQUENCE</scope>
    <source>
        <strain evidence="2">CBS 122681</strain>
    </source>
</reference>
<evidence type="ECO:0000313" key="3">
    <source>
        <dbReference type="Proteomes" id="UP000799324"/>
    </source>
</evidence>
<feature type="compositionally biased region" description="Gly residues" evidence="1">
    <location>
        <begin position="112"/>
        <end position="125"/>
    </location>
</feature>
<dbReference type="Proteomes" id="UP000799324">
    <property type="component" value="Unassembled WGS sequence"/>
</dbReference>
<evidence type="ECO:0000256" key="1">
    <source>
        <dbReference type="SAM" id="MobiDB-lite"/>
    </source>
</evidence>
<dbReference type="EMBL" id="MU004300">
    <property type="protein sequence ID" value="KAF2660278.1"/>
    <property type="molecule type" value="Genomic_DNA"/>
</dbReference>
<accession>A0A6A6TN14</accession>
<proteinExistence type="predicted"/>
<feature type="compositionally biased region" description="Low complexity" evidence="1">
    <location>
        <begin position="128"/>
        <end position="148"/>
    </location>
</feature>
<protein>
    <submittedName>
        <fullName evidence="2">Uncharacterized protein</fullName>
    </submittedName>
</protein>